<dbReference type="EMBL" id="BTRK01000006">
    <property type="protein sequence ID" value="GMR57338.1"/>
    <property type="molecule type" value="Genomic_DNA"/>
</dbReference>
<feature type="non-terminal residue" evidence="4">
    <location>
        <position position="1"/>
    </location>
</feature>
<gene>
    <name evidence="4" type="ORF">PMAYCL1PPCAC_27533</name>
</gene>
<comment type="caution">
    <text evidence="2">Lacks conserved residue(s) required for the propagation of feature annotation.</text>
</comment>
<dbReference type="CDD" id="cd00041">
    <property type="entry name" value="CUB"/>
    <property type="match status" value="1"/>
</dbReference>
<dbReference type="InterPro" id="IPR035914">
    <property type="entry name" value="Sperma_CUB_dom_sf"/>
</dbReference>
<dbReference type="Gene3D" id="2.60.120.290">
    <property type="entry name" value="Spermadhesin, CUB domain"/>
    <property type="match status" value="1"/>
</dbReference>
<name>A0AAN5D6B1_9BILA</name>
<dbReference type="Pfam" id="PF00431">
    <property type="entry name" value="CUB"/>
    <property type="match status" value="1"/>
</dbReference>
<dbReference type="SMART" id="SM00042">
    <property type="entry name" value="CUB"/>
    <property type="match status" value="1"/>
</dbReference>
<evidence type="ECO:0000259" key="3">
    <source>
        <dbReference type="PROSITE" id="PS01180"/>
    </source>
</evidence>
<accession>A0AAN5D6B1</accession>
<sequence length="140" mass="16159">YFRAEISFSPASNCGGTIKLTSHEDESVIYSPGYPKSYDSNVHCMWSIELPPGNFPYFMIEKTRDYEIKRSDNVSCEDSVQFAKLYFESIEDPESDMLLCDEFERVFFTFNVKSSGSTCILLQAPTWIRFTRRGTSKYTS</sequence>
<proteinExistence type="predicted"/>
<comment type="caution">
    <text evidence="4">The sequence shown here is derived from an EMBL/GenBank/DDBJ whole genome shotgun (WGS) entry which is preliminary data.</text>
</comment>
<evidence type="ECO:0000313" key="4">
    <source>
        <dbReference type="EMBL" id="GMR57338.1"/>
    </source>
</evidence>
<dbReference type="InterPro" id="IPR000859">
    <property type="entry name" value="CUB_dom"/>
</dbReference>
<feature type="domain" description="CUB" evidence="3">
    <location>
        <begin position="14"/>
        <end position="76"/>
    </location>
</feature>
<protein>
    <recommendedName>
        <fullName evidence="3">CUB domain-containing protein</fullName>
    </recommendedName>
</protein>
<keyword evidence="5" id="KW-1185">Reference proteome</keyword>
<dbReference type="Proteomes" id="UP001328107">
    <property type="component" value="Unassembled WGS sequence"/>
</dbReference>
<organism evidence="4 5">
    <name type="scientific">Pristionchus mayeri</name>
    <dbReference type="NCBI Taxonomy" id="1317129"/>
    <lineage>
        <taxon>Eukaryota</taxon>
        <taxon>Metazoa</taxon>
        <taxon>Ecdysozoa</taxon>
        <taxon>Nematoda</taxon>
        <taxon>Chromadorea</taxon>
        <taxon>Rhabditida</taxon>
        <taxon>Rhabditina</taxon>
        <taxon>Diplogasteromorpha</taxon>
        <taxon>Diplogasteroidea</taxon>
        <taxon>Neodiplogasteridae</taxon>
        <taxon>Pristionchus</taxon>
    </lineage>
</organism>
<keyword evidence="1" id="KW-1015">Disulfide bond</keyword>
<dbReference type="PROSITE" id="PS01180">
    <property type="entry name" value="CUB"/>
    <property type="match status" value="1"/>
</dbReference>
<dbReference type="AlphaFoldDB" id="A0AAN5D6B1"/>
<reference evidence="5" key="1">
    <citation type="submission" date="2022-10" db="EMBL/GenBank/DDBJ databases">
        <title>Genome assembly of Pristionchus species.</title>
        <authorList>
            <person name="Yoshida K."/>
            <person name="Sommer R.J."/>
        </authorList>
    </citation>
    <scope>NUCLEOTIDE SEQUENCE [LARGE SCALE GENOMIC DNA]</scope>
    <source>
        <strain evidence="5">RS5460</strain>
    </source>
</reference>
<evidence type="ECO:0000313" key="5">
    <source>
        <dbReference type="Proteomes" id="UP001328107"/>
    </source>
</evidence>
<evidence type="ECO:0000256" key="2">
    <source>
        <dbReference type="PROSITE-ProRule" id="PRU00059"/>
    </source>
</evidence>
<evidence type="ECO:0000256" key="1">
    <source>
        <dbReference type="ARBA" id="ARBA00023157"/>
    </source>
</evidence>
<dbReference type="SUPFAM" id="SSF49854">
    <property type="entry name" value="Spermadhesin, CUB domain"/>
    <property type="match status" value="1"/>
</dbReference>